<protein>
    <submittedName>
        <fullName evidence="4">Uncharacterized protein</fullName>
    </submittedName>
</protein>
<dbReference type="WBParaSite" id="SMUV_0000468301-mRNA-1">
    <property type="protein sequence ID" value="SMUV_0000468301-mRNA-1"/>
    <property type="gene ID" value="SMUV_0000468301"/>
</dbReference>
<keyword evidence="2" id="KW-0812">Transmembrane</keyword>
<dbReference type="AlphaFoldDB" id="A0A0N5AJN8"/>
<sequence>MGKTQSSLCRLLYRVLEDFCQNSTENGEGFGAEVRIRTVRVLESGNIICFKVLIFWSPTNDRVELGLLNKDDVKAVCGSYNMTVPYLSDDHKDLVRSIIGSEIQISNTRRALFLDYSDREPISKRSIKQLISQEKSVIDLNRTVFSGKPYVENQMNRLKRVAFEEYVQEVPEESCYHWYISITHREMTFQYTLSEDERQHYGTTFFTRRHLGIHNVVWLTMFILAIGSACLIFAVCHVRRQRQMTQKMVPNYMVNLPLLYVPTTGSHQSLISIGQHQEHMPVIRAPYAEQYPMSDIETRQDPFSYHDPSNNLRFLQKEQQNYESEKLENIPIRLREKLLEKTEKSGSGSEESQVRATPPPPERLPPKPPAAGE</sequence>
<keyword evidence="2" id="KW-0472">Membrane</keyword>
<evidence type="ECO:0000313" key="4">
    <source>
        <dbReference type="WBParaSite" id="SMUV_0000468301-mRNA-1"/>
    </source>
</evidence>
<reference evidence="4" key="1">
    <citation type="submission" date="2017-02" db="UniProtKB">
        <authorList>
            <consortium name="WormBaseParasite"/>
        </authorList>
    </citation>
    <scope>IDENTIFICATION</scope>
</reference>
<dbReference type="Proteomes" id="UP000046393">
    <property type="component" value="Unplaced"/>
</dbReference>
<name>A0A0N5AJN8_9BILA</name>
<feature type="region of interest" description="Disordered" evidence="1">
    <location>
        <begin position="338"/>
        <end position="373"/>
    </location>
</feature>
<evidence type="ECO:0000256" key="2">
    <source>
        <dbReference type="SAM" id="Phobius"/>
    </source>
</evidence>
<evidence type="ECO:0000313" key="3">
    <source>
        <dbReference type="Proteomes" id="UP000046393"/>
    </source>
</evidence>
<accession>A0A0N5AJN8</accession>
<feature type="transmembrane region" description="Helical" evidence="2">
    <location>
        <begin position="216"/>
        <end position="238"/>
    </location>
</feature>
<keyword evidence="3" id="KW-1185">Reference proteome</keyword>
<feature type="compositionally biased region" description="Pro residues" evidence="1">
    <location>
        <begin position="357"/>
        <end position="373"/>
    </location>
</feature>
<organism evidence="3 4">
    <name type="scientific">Syphacia muris</name>
    <dbReference type="NCBI Taxonomy" id="451379"/>
    <lineage>
        <taxon>Eukaryota</taxon>
        <taxon>Metazoa</taxon>
        <taxon>Ecdysozoa</taxon>
        <taxon>Nematoda</taxon>
        <taxon>Chromadorea</taxon>
        <taxon>Rhabditida</taxon>
        <taxon>Spirurina</taxon>
        <taxon>Oxyuridomorpha</taxon>
        <taxon>Oxyuroidea</taxon>
        <taxon>Oxyuridae</taxon>
        <taxon>Syphacia</taxon>
    </lineage>
</organism>
<proteinExistence type="predicted"/>
<evidence type="ECO:0000256" key="1">
    <source>
        <dbReference type="SAM" id="MobiDB-lite"/>
    </source>
</evidence>
<keyword evidence="2" id="KW-1133">Transmembrane helix</keyword>